<dbReference type="GO" id="GO:0008234">
    <property type="term" value="F:cysteine-type peptidase activity"/>
    <property type="evidence" value="ECO:0007669"/>
    <property type="project" value="InterPro"/>
</dbReference>
<evidence type="ECO:0000313" key="6">
    <source>
        <dbReference type="EMBL" id="PRQ30373.1"/>
    </source>
</evidence>
<evidence type="ECO:0000256" key="1">
    <source>
        <dbReference type="ARBA" id="ARBA00005234"/>
    </source>
</evidence>
<reference evidence="6 7" key="1">
    <citation type="journal article" date="2018" name="Nat. Genet.">
        <title>The Rosa genome provides new insights in the design of modern roses.</title>
        <authorList>
            <person name="Bendahmane M."/>
        </authorList>
    </citation>
    <scope>NUCLEOTIDE SEQUENCE [LARGE SCALE GENOMIC DNA]</scope>
    <source>
        <strain evidence="7">cv. Old Blush</strain>
    </source>
</reference>
<name>A0A2P6Q874_ROSCH</name>
<sequence length="225" mass="25805">MDGATIHTTFGGEIFGHSRKAVIFRRDIYNMANMLEVSGGVIVFYMSYIYGVLKKSKMLDMVGFIDPAHTGIIGCGNPTERARSMSNRYMLGKPGQIFLVPYNSGAHWMLSVVNPDEEVVHFMDPLKRRLCAGEWKSIVDNSIKIFNAQKARKGRKIIQWKNLAGIPEQTDSKTCGYFVMRYMKEIVEDKNLEYATKWERKSNLAYTQKDIDVVRAEWANHVMKF</sequence>
<dbReference type="Pfam" id="PF02902">
    <property type="entry name" value="Peptidase_C48"/>
    <property type="match status" value="1"/>
</dbReference>
<feature type="domain" description="Ubiquitin-like protease family profile" evidence="5">
    <location>
        <begin position="21"/>
        <end position="186"/>
    </location>
</feature>
<dbReference type="InterPro" id="IPR003653">
    <property type="entry name" value="Peptidase_C48_C"/>
</dbReference>
<dbReference type="SUPFAM" id="SSF54001">
    <property type="entry name" value="Cysteine proteinases"/>
    <property type="match status" value="1"/>
</dbReference>
<keyword evidence="4" id="KW-0812">Transmembrane</keyword>
<comment type="caution">
    <text evidence="6">The sequence shown here is derived from an EMBL/GenBank/DDBJ whole genome shotgun (WGS) entry which is preliminary data.</text>
</comment>
<keyword evidence="3" id="KW-0378">Hydrolase</keyword>
<dbReference type="PROSITE" id="PS50600">
    <property type="entry name" value="ULP_PROTEASE"/>
    <property type="match status" value="1"/>
</dbReference>
<dbReference type="Proteomes" id="UP000238479">
    <property type="component" value="Chromosome 5"/>
</dbReference>
<evidence type="ECO:0000259" key="5">
    <source>
        <dbReference type="PROSITE" id="PS50600"/>
    </source>
</evidence>
<gene>
    <name evidence="6" type="ORF">RchiOBHm_Chr5g0023941</name>
</gene>
<protein>
    <submittedName>
        <fullName evidence="6">Putative Ulp1 protease family catalytic domain-containing protein</fullName>
    </submittedName>
</protein>
<organism evidence="6 7">
    <name type="scientific">Rosa chinensis</name>
    <name type="common">China rose</name>
    <dbReference type="NCBI Taxonomy" id="74649"/>
    <lineage>
        <taxon>Eukaryota</taxon>
        <taxon>Viridiplantae</taxon>
        <taxon>Streptophyta</taxon>
        <taxon>Embryophyta</taxon>
        <taxon>Tracheophyta</taxon>
        <taxon>Spermatophyta</taxon>
        <taxon>Magnoliopsida</taxon>
        <taxon>eudicotyledons</taxon>
        <taxon>Gunneridae</taxon>
        <taxon>Pentapetalae</taxon>
        <taxon>rosids</taxon>
        <taxon>fabids</taxon>
        <taxon>Rosales</taxon>
        <taxon>Rosaceae</taxon>
        <taxon>Rosoideae</taxon>
        <taxon>Rosoideae incertae sedis</taxon>
        <taxon>Rosa</taxon>
    </lineage>
</organism>
<evidence type="ECO:0000256" key="4">
    <source>
        <dbReference type="SAM" id="Phobius"/>
    </source>
</evidence>
<keyword evidence="7" id="KW-1185">Reference proteome</keyword>
<evidence type="ECO:0000313" key="7">
    <source>
        <dbReference type="Proteomes" id="UP000238479"/>
    </source>
</evidence>
<keyword evidence="4" id="KW-1133">Transmembrane helix</keyword>
<evidence type="ECO:0000256" key="2">
    <source>
        <dbReference type="ARBA" id="ARBA00022670"/>
    </source>
</evidence>
<dbReference type="PANTHER" id="PTHR33018">
    <property type="entry name" value="OS10G0338966 PROTEIN-RELATED"/>
    <property type="match status" value="1"/>
</dbReference>
<feature type="transmembrane region" description="Helical" evidence="4">
    <location>
        <begin position="34"/>
        <end position="53"/>
    </location>
</feature>
<proteinExistence type="inferred from homology"/>
<dbReference type="GO" id="GO:0006508">
    <property type="term" value="P:proteolysis"/>
    <property type="evidence" value="ECO:0007669"/>
    <property type="project" value="UniProtKB-KW"/>
</dbReference>
<keyword evidence="4" id="KW-0472">Membrane</keyword>
<dbReference type="InterPro" id="IPR038765">
    <property type="entry name" value="Papain-like_cys_pep_sf"/>
</dbReference>
<dbReference type="AlphaFoldDB" id="A0A2P6Q874"/>
<dbReference type="PANTHER" id="PTHR33018:SF31">
    <property type="entry name" value="TRANSPOSASE, PTTA_EN_SPM, PLANT"/>
    <property type="match status" value="1"/>
</dbReference>
<dbReference type="Gene3D" id="3.40.395.10">
    <property type="entry name" value="Adenoviral Proteinase, Chain A"/>
    <property type="match status" value="1"/>
</dbReference>
<comment type="similarity">
    <text evidence="1">Belongs to the peptidase C48 family.</text>
</comment>
<dbReference type="OMA" id="CAGEWKS"/>
<evidence type="ECO:0000256" key="3">
    <source>
        <dbReference type="ARBA" id="ARBA00022801"/>
    </source>
</evidence>
<keyword evidence="2 6" id="KW-0645">Protease</keyword>
<accession>A0A2P6Q874</accession>
<dbReference type="EMBL" id="PDCK01000043">
    <property type="protein sequence ID" value="PRQ30373.1"/>
    <property type="molecule type" value="Genomic_DNA"/>
</dbReference>
<dbReference type="Gramene" id="PRQ30373">
    <property type="protein sequence ID" value="PRQ30373"/>
    <property type="gene ID" value="RchiOBHm_Chr5g0023941"/>
</dbReference>